<dbReference type="EMBL" id="JAOCZP010000005">
    <property type="protein sequence ID" value="MCT7376825.1"/>
    <property type="molecule type" value="Genomic_DNA"/>
</dbReference>
<keyword evidence="2" id="KW-1185">Reference proteome</keyword>
<proteinExistence type="predicted"/>
<name>A0ABT2LQJ6_9HYPH</name>
<dbReference type="Proteomes" id="UP001320831">
    <property type="component" value="Unassembled WGS sequence"/>
</dbReference>
<dbReference type="RefSeq" id="WP_260905041.1">
    <property type="nucleotide sequence ID" value="NZ_JAOCZP010000005.1"/>
</dbReference>
<comment type="caution">
    <text evidence="1">The sequence shown here is derived from an EMBL/GenBank/DDBJ whole genome shotgun (WGS) entry which is preliminary data.</text>
</comment>
<organism evidence="1 2">
    <name type="scientific">Chelativorans salis</name>
    <dbReference type="NCBI Taxonomy" id="2978478"/>
    <lineage>
        <taxon>Bacteria</taxon>
        <taxon>Pseudomonadati</taxon>
        <taxon>Pseudomonadota</taxon>
        <taxon>Alphaproteobacteria</taxon>
        <taxon>Hyphomicrobiales</taxon>
        <taxon>Phyllobacteriaceae</taxon>
        <taxon>Chelativorans</taxon>
    </lineage>
</organism>
<accession>A0ABT2LQJ6</accession>
<reference evidence="1 2" key="1">
    <citation type="submission" date="2022-09" db="EMBL/GenBank/DDBJ databases">
        <title>Chelativorans salina sp. nov., a novel slightly halophilic bacterium isolated from a saline lake sediment enrichment.</title>
        <authorList>
            <person name="Gao L."/>
            <person name="Fang B.-Z."/>
            <person name="Li W.-J."/>
        </authorList>
    </citation>
    <scope>NUCLEOTIDE SEQUENCE [LARGE SCALE GENOMIC DNA]</scope>
    <source>
        <strain evidence="1 2">EGI FJ00035</strain>
    </source>
</reference>
<evidence type="ECO:0000313" key="2">
    <source>
        <dbReference type="Proteomes" id="UP001320831"/>
    </source>
</evidence>
<evidence type="ECO:0000313" key="1">
    <source>
        <dbReference type="EMBL" id="MCT7376825.1"/>
    </source>
</evidence>
<sequence length="42" mass="4675">MEFAEFDAQRVRADTPATEEQTFFVSAPSMPGRMTATIPAIR</sequence>
<gene>
    <name evidence="1" type="ORF">N5A92_17480</name>
</gene>
<protein>
    <submittedName>
        <fullName evidence="1">Uncharacterized protein</fullName>
    </submittedName>
</protein>